<feature type="region of interest" description="Disordered" evidence="1">
    <location>
        <begin position="287"/>
        <end position="326"/>
    </location>
</feature>
<accession>G4YL15</accession>
<dbReference type="Proteomes" id="UP000002640">
    <property type="component" value="Unassembled WGS sequence"/>
</dbReference>
<dbReference type="GeneID" id="20641154"/>
<sequence length="365" mass="40970">MNTSITVDQRCACLLKSRNSDSANRTKELHFVLASATFQSFGNLPARSMTDDNSREHKRGVDTGTDPWAFLSPWLEQPNERLMVLPDGYFHWRTREVLELLVLAHAVNNQALIKILREKCALRFANEEDIFDVNYADEEDDTSRRQSDVTAKRQLFKFDCKRDRLCRLASFLALIWATKTPGSCKVERCCNSIKREDTSLHFADGSNIVTKRAISISVDTNRKLLSDSTGGRWGLIEAKLVGNSRSRLAKNLEELSINTAQESTDRCIRVHQASAMDGTHEKHKIEEAGAGRAPQHSEAMEKSLSTISRPDTPASSTRTDGQTCVPQCDPQKPTITAEAFLHSSSWTRVRCRLFLNSLPLVSSAQ</sequence>
<evidence type="ECO:0000256" key="1">
    <source>
        <dbReference type="SAM" id="MobiDB-lite"/>
    </source>
</evidence>
<dbReference type="InParanoid" id="G4YL15"/>
<name>G4YL15_PHYSP</name>
<gene>
    <name evidence="2" type="ORF">PHYSODRAFT_294770</name>
</gene>
<proteinExistence type="predicted"/>
<dbReference type="EMBL" id="JH159151">
    <property type="protein sequence ID" value="EGZ29770.1"/>
    <property type="molecule type" value="Genomic_DNA"/>
</dbReference>
<organism evidence="2 3">
    <name type="scientific">Phytophthora sojae (strain P6497)</name>
    <name type="common">Soybean stem and root rot agent</name>
    <name type="synonym">Phytophthora megasperma f. sp. glycines</name>
    <dbReference type="NCBI Taxonomy" id="1094619"/>
    <lineage>
        <taxon>Eukaryota</taxon>
        <taxon>Sar</taxon>
        <taxon>Stramenopiles</taxon>
        <taxon>Oomycota</taxon>
        <taxon>Peronosporomycetes</taxon>
        <taxon>Peronosporales</taxon>
        <taxon>Peronosporaceae</taxon>
        <taxon>Phytophthora</taxon>
    </lineage>
</organism>
<reference evidence="2 3" key="1">
    <citation type="journal article" date="2006" name="Science">
        <title>Phytophthora genome sequences uncover evolutionary origins and mechanisms of pathogenesis.</title>
        <authorList>
            <person name="Tyler B.M."/>
            <person name="Tripathy S."/>
            <person name="Zhang X."/>
            <person name="Dehal P."/>
            <person name="Jiang R.H."/>
            <person name="Aerts A."/>
            <person name="Arredondo F.D."/>
            <person name="Baxter L."/>
            <person name="Bensasson D."/>
            <person name="Beynon J.L."/>
            <person name="Chapman J."/>
            <person name="Damasceno C.M."/>
            <person name="Dorrance A.E."/>
            <person name="Dou D."/>
            <person name="Dickerman A.W."/>
            <person name="Dubchak I.L."/>
            <person name="Garbelotto M."/>
            <person name="Gijzen M."/>
            <person name="Gordon S.G."/>
            <person name="Govers F."/>
            <person name="Grunwald N.J."/>
            <person name="Huang W."/>
            <person name="Ivors K.L."/>
            <person name="Jones R.W."/>
            <person name="Kamoun S."/>
            <person name="Krampis K."/>
            <person name="Lamour K.H."/>
            <person name="Lee M.K."/>
            <person name="McDonald W.H."/>
            <person name="Medina M."/>
            <person name="Meijer H.J."/>
            <person name="Nordberg E.K."/>
            <person name="Maclean D.J."/>
            <person name="Ospina-Giraldo M.D."/>
            <person name="Morris P.F."/>
            <person name="Phuntumart V."/>
            <person name="Putnam N.H."/>
            <person name="Rash S."/>
            <person name="Rose J.K."/>
            <person name="Sakihama Y."/>
            <person name="Salamov A.A."/>
            <person name="Savidor A."/>
            <person name="Scheuring C.F."/>
            <person name="Smith B.M."/>
            <person name="Sobral B.W."/>
            <person name="Terry A."/>
            <person name="Torto-Alalibo T.A."/>
            <person name="Win J."/>
            <person name="Xu Z."/>
            <person name="Zhang H."/>
            <person name="Grigoriev I.V."/>
            <person name="Rokhsar D.S."/>
            <person name="Boore J.L."/>
        </authorList>
    </citation>
    <scope>NUCLEOTIDE SEQUENCE [LARGE SCALE GENOMIC DNA]</scope>
    <source>
        <strain evidence="2 3">P6497</strain>
    </source>
</reference>
<evidence type="ECO:0000313" key="3">
    <source>
        <dbReference type="Proteomes" id="UP000002640"/>
    </source>
</evidence>
<feature type="compositionally biased region" description="Polar residues" evidence="1">
    <location>
        <begin position="303"/>
        <end position="325"/>
    </location>
</feature>
<dbReference type="AlphaFoldDB" id="G4YL15"/>
<dbReference type="KEGG" id="psoj:PHYSODRAFT_294770"/>
<dbReference type="RefSeq" id="XP_009517045.1">
    <property type="nucleotide sequence ID" value="XM_009518750.1"/>
</dbReference>
<protein>
    <submittedName>
        <fullName evidence="2">Uncharacterized protein</fullName>
    </submittedName>
</protein>
<evidence type="ECO:0000313" key="2">
    <source>
        <dbReference type="EMBL" id="EGZ29770.1"/>
    </source>
</evidence>
<keyword evidence="3" id="KW-1185">Reference proteome</keyword>